<evidence type="ECO:0000256" key="1">
    <source>
        <dbReference type="SAM" id="Coils"/>
    </source>
</evidence>
<gene>
    <name evidence="3" type="ORF">HINF_LOCUS53552</name>
    <name evidence="2" type="ORF">HINF_LOCUS60196</name>
</gene>
<organism evidence="2">
    <name type="scientific">Hexamita inflata</name>
    <dbReference type="NCBI Taxonomy" id="28002"/>
    <lineage>
        <taxon>Eukaryota</taxon>
        <taxon>Metamonada</taxon>
        <taxon>Diplomonadida</taxon>
        <taxon>Hexamitidae</taxon>
        <taxon>Hexamitinae</taxon>
        <taxon>Hexamita</taxon>
    </lineage>
</organism>
<keyword evidence="1" id="KW-0175">Coiled coil</keyword>
<evidence type="ECO:0000313" key="2">
    <source>
        <dbReference type="EMBL" id="CAI9972551.1"/>
    </source>
</evidence>
<accession>A0AA86V1C8</accession>
<evidence type="ECO:0000313" key="3">
    <source>
        <dbReference type="EMBL" id="CAL6068539.1"/>
    </source>
</evidence>
<reference evidence="2" key="1">
    <citation type="submission" date="2023-06" db="EMBL/GenBank/DDBJ databases">
        <authorList>
            <person name="Kurt Z."/>
        </authorList>
    </citation>
    <scope>NUCLEOTIDE SEQUENCE</scope>
</reference>
<protein>
    <submittedName>
        <fullName evidence="3">Hypothetical_protein</fullName>
    </submittedName>
</protein>
<dbReference type="EMBL" id="CAXDID020000273">
    <property type="protein sequence ID" value="CAL6068539.1"/>
    <property type="molecule type" value="Genomic_DNA"/>
</dbReference>
<feature type="coiled-coil region" evidence="1">
    <location>
        <begin position="172"/>
        <end position="279"/>
    </location>
</feature>
<name>A0AA86V1C8_9EUKA</name>
<sequence length="283" mass="32747">MNSQKQQRMVDDRPLCYVEPVQSSPKRNLIQTIECGICLTQVSTPSDSCRSQNINCIQKIDKILAKNQLKLQINESSESKQIFHEDEAQISRIATITTNMKYSEFNQIKQNNNLHPQQFQFDDEEISLAANQNYWLTPIAQLQQYTTSAVSNVNMTNERIQPSTSNNKPMLIQQLTVNSAKLKLELEILKNNADAELDIKKQKALIELQTFVTNAKTEQQRVEKENELQKQKEFVELQILEVNMIAELQRVALENESKKLDAELENAKKRIQLKKLNEQEQKE</sequence>
<keyword evidence="4" id="KW-1185">Reference proteome</keyword>
<proteinExistence type="predicted"/>
<reference evidence="3 4" key="2">
    <citation type="submission" date="2024-07" db="EMBL/GenBank/DDBJ databases">
        <authorList>
            <person name="Akdeniz Z."/>
        </authorList>
    </citation>
    <scope>NUCLEOTIDE SEQUENCE [LARGE SCALE GENOMIC DNA]</scope>
</reference>
<dbReference type="Proteomes" id="UP001642409">
    <property type="component" value="Unassembled WGS sequence"/>
</dbReference>
<evidence type="ECO:0000313" key="4">
    <source>
        <dbReference type="Proteomes" id="UP001642409"/>
    </source>
</evidence>
<dbReference type="EMBL" id="CATOUU010001112">
    <property type="protein sequence ID" value="CAI9972551.1"/>
    <property type="molecule type" value="Genomic_DNA"/>
</dbReference>
<dbReference type="AlphaFoldDB" id="A0AA86V1C8"/>
<comment type="caution">
    <text evidence="2">The sequence shown here is derived from an EMBL/GenBank/DDBJ whole genome shotgun (WGS) entry which is preliminary data.</text>
</comment>